<reference evidence="2 3" key="1">
    <citation type="submission" date="2017-07" db="EMBL/GenBank/DDBJ databases">
        <title>Fictibacillus sp. nov. GDSW-R2A3 Genome sequencing and assembly.</title>
        <authorList>
            <person name="Mayilraj S."/>
        </authorList>
    </citation>
    <scope>NUCLEOTIDE SEQUENCE [LARGE SCALE GENOMIC DNA]</scope>
    <source>
        <strain evidence="2 3">GDSW-R2A3</strain>
    </source>
</reference>
<evidence type="ECO:0000313" key="2">
    <source>
        <dbReference type="EMBL" id="OYD58388.1"/>
    </source>
</evidence>
<keyword evidence="1" id="KW-0812">Transmembrane</keyword>
<dbReference type="InterPro" id="IPR025321">
    <property type="entry name" value="DUF4227"/>
</dbReference>
<dbReference type="RefSeq" id="WP_094250351.1">
    <property type="nucleotide sequence ID" value="NZ_JBHLXL010000001.1"/>
</dbReference>
<keyword evidence="1" id="KW-1133">Transmembrane helix</keyword>
<accession>A0A235FAN7</accession>
<comment type="caution">
    <text evidence="2">The sequence shown here is derived from an EMBL/GenBank/DDBJ whole genome shotgun (WGS) entry which is preliminary data.</text>
</comment>
<protein>
    <recommendedName>
        <fullName evidence="4">DUF4227 domain-containing protein</fullName>
    </recommendedName>
</protein>
<keyword evidence="1" id="KW-0472">Membrane</keyword>
<dbReference type="Proteomes" id="UP000215059">
    <property type="component" value="Unassembled WGS sequence"/>
</dbReference>
<evidence type="ECO:0000313" key="3">
    <source>
        <dbReference type="Proteomes" id="UP000215059"/>
    </source>
</evidence>
<evidence type="ECO:0000256" key="1">
    <source>
        <dbReference type="SAM" id="Phobius"/>
    </source>
</evidence>
<name>A0A235FAN7_9BACL</name>
<proteinExistence type="predicted"/>
<dbReference type="AlphaFoldDB" id="A0A235FAN7"/>
<dbReference type="Pfam" id="PF14004">
    <property type="entry name" value="DUF4227"/>
    <property type="match status" value="1"/>
</dbReference>
<gene>
    <name evidence="2" type="ORF">CGZ90_00340</name>
</gene>
<organism evidence="2 3">
    <name type="scientific">Fictibacillus aquaticus</name>
    <dbReference type="NCBI Taxonomy" id="2021314"/>
    <lineage>
        <taxon>Bacteria</taxon>
        <taxon>Bacillati</taxon>
        <taxon>Bacillota</taxon>
        <taxon>Bacilli</taxon>
        <taxon>Bacillales</taxon>
        <taxon>Fictibacillaceae</taxon>
        <taxon>Fictibacillus</taxon>
    </lineage>
</organism>
<dbReference type="EMBL" id="NOII01000001">
    <property type="protein sequence ID" value="OYD58388.1"/>
    <property type="molecule type" value="Genomic_DNA"/>
</dbReference>
<feature type="transmembrane region" description="Helical" evidence="1">
    <location>
        <begin position="14"/>
        <end position="32"/>
    </location>
</feature>
<dbReference type="OrthoDB" id="2691647at2"/>
<keyword evidence="3" id="KW-1185">Reference proteome</keyword>
<evidence type="ECO:0008006" key="4">
    <source>
        <dbReference type="Google" id="ProtNLM"/>
    </source>
</evidence>
<sequence length="75" mass="9041">MVEWLKLVWRSSKVFLAFSVCTLIFYYGLQWLNKEYENYHRYDEPEGRAVKVFKMDAGSEGNILDRLKFFYQSGE</sequence>